<reference evidence="1 2" key="1">
    <citation type="journal article" date="2021" name="Front. Genet.">
        <title>Chromosome-Level Genome Assembly Reveals Significant Gene Expansion in the Toll and IMD Signaling Pathways of Dendrolimus kikuchii.</title>
        <authorList>
            <person name="Zhou J."/>
            <person name="Wu P."/>
            <person name="Xiong Z."/>
            <person name="Liu N."/>
            <person name="Zhao N."/>
            <person name="Ji M."/>
            <person name="Qiu Y."/>
            <person name="Yang B."/>
        </authorList>
    </citation>
    <scope>NUCLEOTIDE SEQUENCE [LARGE SCALE GENOMIC DNA]</scope>
    <source>
        <strain evidence="1">Ann1</strain>
    </source>
</reference>
<dbReference type="Proteomes" id="UP000824533">
    <property type="component" value="Linkage Group LG03"/>
</dbReference>
<accession>A0ACC1DER7</accession>
<proteinExistence type="predicted"/>
<comment type="caution">
    <text evidence="1">The sequence shown here is derived from an EMBL/GenBank/DDBJ whole genome shotgun (WGS) entry which is preliminary data.</text>
</comment>
<organism evidence="1 2">
    <name type="scientific">Dendrolimus kikuchii</name>
    <dbReference type="NCBI Taxonomy" id="765133"/>
    <lineage>
        <taxon>Eukaryota</taxon>
        <taxon>Metazoa</taxon>
        <taxon>Ecdysozoa</taxon>
        <taxon>Arthropoda</taxon>
        <taxon>Hexapoda</taxon>
        <taxon>Insecta</taxon>
        <taxon>Pterygota</taxon>
        <taxon>Neoptera</taxon>
        <taxon>Endopterygota</taxon>
        <taxon>Lepidoptera</taxon>
        <taxon>Glossata</taxon>
        <taxon>Ditrysia</taxon>
        <taxon>Bombycoidea</taxon>
        <taxon>Lasiocampidae</taxon>
        <taxon>Dendrolimus</taxon>
    </lineage>
</organism>
<gene>
    <name evidence="1" type="ORF">K1T71_001659</name>
</gene>
<evidence type="ECO:0000313" key="2">
    <source>
        <dbReference type="Proteomes" id="UP000824533"/>
    </source>
</evidence>
<sequence>MSSPTQPRRSSGDGKKNTPPSNIVTRNGARKAKIQTRAMSAGAKPSAVVVAAKKKAQQRKKNNIDTELRDYYQIAMESKNKIKGPTGLVTEPRMAEHACLWDENYPECPGRLISVINRCHELNLIDKCKKYPPRAATQAELSMLHSPLIYDLLLTTHRSDDLEYLEKLSSKYDAVYIHPSTHELALLAAGSTVEIVDRILSGEVQNGAALMRPPGHHAMAAEPCGYCFYNNVAIAARHATDNRGLNRILIVDWDVHHGQATQQMFYDDPRVVYFSIHRYEQGSFWPNLRQSDFHYIGAGAGKGYNFNVPLNKTGMTDGDYMAIWHQLLLPMAFEYQPELIIVSAGYDAAVGCPEGEMEITPACYAHLTNMLMSVCPRVCVVLEGGYCLASLAEGAALTLRTLLGHPPPRLERIDEPSESIKETILNCIYSHRKHWNCYPNQQTYTTSGPPNVCDVNKEKHIVKVQWDGDETRPEVFATRDCYPLQDDGTKAKITQRLNHLRLVTDLSIPQHAVCYVYDQEMLKHKNIVEPDHVECPERIMRIHERHRDFGLLERVHHLAVRPANDEEILSVHTERLLKRLKELSTTKLRDLNSQKNAYDSVYFHPESLQSAAIAAGGVIQAVDSVLSGESSSGVCVVRPPGHHADEDVPSGFCLLNNAAIAAHHAIRQHGVNRVIILDWDVHHGNGTQRITYHDERILYISIHRYDNGSFFPHSKDADYTAVGEGRGVGYNVNIPWNKRGMGDTEYMAAFTQVVLPIAYEYNPELVIVSAGFDACVHDPLGGCKVTPECYGRMTQLVRGLAGGRVVVCLEGGYNVTSISYAMAMCTKALFGDPIPHHYEPKHHAHWSAVESIFNVIKVHKKYWKCLKFQVALPAAEVLEPPLTSRGLEKFFDKSVNSRNNSHLESLESNMANLSIDSNLLSYNKSTDSISNSQSEDSLESNMANLSIDNVTSLDNKSIDSISNSQSEDSLESNMANLKLGKCYDGIHCGTDDEDTPQYSKIQRESEEKGKCSSNTEDNDLKGNIPQTSSCNGKSKSCEESIKAEEASSSDGKKTLVDYLAENMQAIVDGEMFAVIPMPWCPHLDSLFAIPSDVKFEPRGKCVDCDHIEENWVCLHCYVVACARSINGHMQAHYTNTSHPLVLSLVDLSVWCNECDAYVDNALLYDAKNNAHRCKFGEDMPWCYKTDTIQMG</sequence>
<name>A0ACC1DER7_9NEOP</name>
<evidence type="ECO:0000313" key="1">
    <source>
        <dbReference type="EMBL" id="KAJ0182290.1"/>
    </source>
</evidence>
<dbReference type="EMBL" id="CM034389">
    <property type="protein sequence ID" value="KAJ0182290.1"/>
    <property type="molecule type" value="Genomic_DNA"/>
</dbReference>
<protein>
    <submittedName>
        <fullName evidence="1">Uncharacterized protein</fullName>
    </submittedName>
</protein>
<keyword evidence="2" id="KW-1185">Reference proteome</keyword>